<dbReference type="InterPro" id="IPR020476">
    <property type="entry name" value="Nudix_hydrolase"/>
</dbReference>
<evidence type="ECO:0000313" key="4">
    <source>
        <dbReference type="EMBL" id="MBS3850571.1"/>
    </source>
</evidence>
<dbReference type="Proteomes" id="UP000678281">
    <property type="component" value="Unassembled WGS sequence"/>
</dbReference>
<evidence type="ECO:0000313" key="5">
    <source>
        <dbReference type="Proteomes" id="UP000678281"/>
    </source>
</evidence>
<dbReference type="GO" id="GO:0016787">
    <property type="term" value="F:hydrolase activity"/>
    <property type="evidence" value="ECO:0007669"/>
    <property type="project" value="UniProtKB-KW"/>
</dbReference>
<dbReference type="AlphaFoldDB" id="A0A942EAF8"/>
<protein>
    <submittedName>
        <fullName evidence="4">NUDIX domain-containing protein</fullName>
    </submittedName>
</protein>
<dbReference type="InterPro" id="IPR000086">
    <property type="entry name" value="NUDIX_hydrolase_dom"/>
</dbReference>
<proteinExistence type="predicted"/>
<keyword evidence="5" id="KW-1185">Reference proteome</keyword>
<feature type="domain" description="Nudix hydrolase" evidence="3">
    <location>
        <begin position="7"/>
        <end position="134"/>
    </location>
</feature>
<dbReference type="PROSITE" id="PS51462">
    <property type="entry name" value="NUDIX"/>
    <property type="match status" value="1"/>
</dbReference>
<dbReference type="PANTHER" id="PTHR43046:SF2">
    <property type="entry name" value="8-OXO-DGTP DIPHOSPHATASE-RELATED"/>
    <property type="match status" value="1"/>
</dbReference>
<dbReference type="PANTHER" id="PTHR43046">
    <property type="entry name" value="GDP-MANNOSE MANNOSYL HYDROLASE"/>
    <property type="match status" value="1"/>
</dbReference>
<sequence>MASAAGQITIAAAIILGADQRMLVVRKHGSALFQQPGGKIDAGETPEMALRREIAEEIAITLAPSAVVALGTYSAPAANEPGMQVLAHIFSARTTETPRAAAEIAELAWLDLDHPERMPLAPLLQRHIVPLARQIAGLSELAS</sequence>
<dbReference type="CDD" id="cd04690">
    <property type="entry name" value="NUDIX_Hydrolase"/>
    <property type="match status" value="1"/>
</dbReference>
<evidence type="ECO:0000256" key="1">
    <source>
        <dbReference type="ARBA" id="ARBA00001946"/>
    </source>
</evidence>
<dbReference type="RefSeq" id="WP_212660208.1">
    <property type="nucleotide sequence ID" value="NZ_JAGXTP010000004.1"/>
</dbReference>
<name>A0A942EAF8_9HYPH</name>
<keyword evidence="2" id="KW-0378">Hydrolase</keyword>
<dbReference type="PRINTS" id="PR00502">
    <property type="entry name" value="NUDIXFAMILY"/>
</dbReference>
<dbReference type="SUPFAM" id="SSF55811">
    <property type="entry name" value="Nudix"/>
    <property type="match status" value="1"/>
</dbReference>
<evidence type="ECO:0000256" key="2">
    <source>
        <dbReference type="ARBA" id="ARBA00022801"/>
    </source>
</evidence>
<dbReference type="Pfam" id="PF00293">
    <property type="entry name" value="NUDIX"/>
    <property type="match status" value="1"/>
</dbReference>
<gene>
    <name evidence="4" type="ORF">KD146_17870</name>
</gene>
<accession>A0A942EAF8</accession>
<organism evidence="4 5">
    <name type="scientific">Devosia litorisediminis</name>
    <dbReference type="NCBI Taxonomy" id="2829817"/>
    <lineage>
        <taxon>Bacteria</taxon>
        <taxon>Pseudomonadati</taxon>
        <taxon>Pseudomonadota</taxon>
        <taxon>Alphaproteobacteria</taxon>
        <taxon>Hyphomicrobiales</taxon>
        <taxon>Devosiaceae</taxon>
        <taxon>Devosia</taxon>
    </lineage>
</organism>
<comment type="cofactor">
    <cofactor evidence="1">
        <name>Mg(2+)</name>
        <dbReference type="ChEBI" id="CHEBI:18420"/>
    </cofactor>
</comment>
<dbReference type="EMBL" id="JAGXTP010000004">
    <property type="protein sequence ID" value="MBS3850571.1"/>
    <property type="molecule type" value="Genomic_DNA"/>
</dbReference>
<comment type="caution">
    <text evidence="4">The sequence shown here is derived from an EMBL/GenBank/DDBJ whole genome shotgun (WGS) entry which is preliminary data.</text>
</comment>
<dbReference type="InterPro" id="IPR015797">
    <property type="entry name" value="NUDIX_hydrolase-like_dom_sf"/>
</dbReference>
<reference evidence="4" key="1">
    <citation type="submission" date="2021-04" db="EMBL/GenBank/DDBJ databases">
        <title>Devosia litorisediminis sp. nov., isolated from a sand dune.</title>
        <authorList>
            <person name="Park S."/>
            <person name="Yoon J.-H."/>
        </authorList>
    </citation>
    <scope>NUCLEOTIDE SEQUENCE</scope>
    <source>
        <strain evidence="4">BSSL-BM10</strain>
    </source>
</reference>
<dbReference type="Gene3D" id="3.90.79.10">
    <property type="entry name" value="Nucleoside Triphosphate Pyrophosphohydrolase"/>
    <property type="match status" value="1"/>
</dbReference>
<evidence type="ECO:0000259" key="3">
    <source>
        <dbReference type="PROSITE" id="PS51462"/>
    </source>
</evidence>